<evidence type="ECO:0000313" key="1">
    <source>
        <dbReference type="EMBL" id="KAK3239053.1"/>
    </source>
</evidence>
<accession>A0AAE0BLY8</accession>
<gene>
    <name evidence="1" type="ORF">CYMTET_50992</name>
</gene>
<reference evidence="1 2" key="1">
    <citation type="journal article" date="2015" name="Genome Biol. Evol.">
        <title>Comparative Genomics of a Bacterivorous Green Alga Reveals Evolutionary Causalities and Consequences of Phago-Mixotrophic Mode of Nutrition.</title>
        <authorList>
            <person name="Burns J.A."/>
            <person name="Paasch A."/>
            <person name="Narechania A."/>
            <person name="Kim E."/>
        </authorList>
    </citation>
    <scope>NUCLEOTIDE SEQUENCE [LARGE SCALE GENOMIC DNA]</scope>
    <source>
        <strain evidence="1 2">PLY_AMNH</strain>
    </source>
</reference>
<keyword evidence="2" id="KW-1185">Reference proteome</keyword>
<sequence>MLVRNTVLSTYGEQRTKLVDDIRSQGGMISCWAKAVHEVVLGGNEVHLMKPAVAYIGIKRDFIPWRRSLFSWAIGWE</sequence>
<dbReference type="EMBL" id="LGRX02034038">
    <property type="protein sequence ID" value="KAK3239053.1"/>
    <property type="molecule type" value="Genomic_DNA"/>
</dbReference>
<evidence type="ECO:0000313" key="2">
    <source>
        <dbReference type="Proteomes" id="UP001190700"/>
    </source>
</evidence>
<organism evidence="1 2">
    <name type="scientific">Cymbomonas tetramitiformis</name>
    <dbReference type="NCBI Taxonomy" id="36881"/>
    <lineage>
        <taxon>Eukaryota</taxon>
        <taxon>Viridiplantae</taxon>
        <taxon>Chlorophyta</taxon>
        <taxon>Pyramimonadophyceae</taxon>
        <taxon>Pyramimonadales</taxon>
        <taxon>Pyramimonadaceae</taxon>
        <taxon>Cymbomonas</taxon>
    </lineage>
</organism>
<protein>
    <submittedName>
        <fullName evidence="1">Uncharacterized protein</fullName>
    </submittedName>
</protein>
<dbReference type="AlphaFoldDB" id="A0AAE0BLY8"/>
<dbReference type="Proteomes" id="UP001190700">
    <property type="component" value="Unassembled WGS sequence"/>
</dbReference>
<comment type="caution">
    <text evidence="1">The sequence shown here is derived from an EMBL/GenBank/DDBJ whole genome shotgun (WGS) entry which is preliminary data.</text>
</comment>
<proteinExistence type="predicted"/>
<name>A0AAE0BLY8_9CHLO</name>